<dbReference type="Proteomes" id="UP001596074">
    <property type="component" value="Unassembled WGS sequence"/>
</dbReference>
<accession>A0ABW0ZSA0</accession>
<evidence type="ECO:0000313" key="4">
    <source>
        <dbReference type="Proteomes" id="UP001596074"/>
    </source>
</evidence>
<dbReference type="Pfam" id="PF01145">
    <property type="entry name" value="Band_7"/>
    <property type="match status" value="1"/>
</dbReference>
<dbReference type="SMART" id="SM00244">
    <property type="entry name" value="PHB"/>
    <property type="match status" value="1"/>
</dbReference>
<dbReference type="InterPro" id="IPR001107">
    <property type="entry name" value="Band_7"/>
</dbReference>
<name>A0ABW0ZSA0_9ACTN</name>
<comment type="caution">
    <text evidence="3">The sequence shown here is derived from an EMBL/GenBank/DDBJ whole genome shotgun (WGS) entry which is preliminary data.</text>
</comment>
<dbReference type="EMBL" id="JBHSON010000003">
    <property type="protein sequence ID" value="MFC5744509.1"/>
    <property type="molecule type" value="Genomic_DNA"/>
</dbReference>
<gene>
    <name evidence="3" type="ORF">ACFPZN_02655</name>
</gene>
<dbReference type="InterPro" id="IPR043202">
    <property type="entry name" value="Band-7_stomatin-like"/>
</dbReference>
<keyword evidence="4" id="KW-1185">Reference proteome</keyword>
<dbReference type="PRINTS" id="PR00721">
    <property type="entry name" value="STOMATIN"/>
</dbReference>
<dbReference type="InterPro" id="IPR001972">
    <property type="entry name" value="Stomatin_HflK_fam"/>
</dbReference>
<proteinExistence type="inferred from homology"/>
<dbReference type="PANTHER" id="PTHR10264">
    <property type="entry name" value="BAND 7 PROTEIN-RELATED"/>
    <property type="match status" value="1"/>
</dbReference>
<dbReference type="RefSeq" id="WP_378279738.1">
    <property type="nucleotide sequence ID" value="NZ_JBHSON010000003.1"/>
</dbReference>
<feature type="domain" description="Band 7" evidence="2">
    <location>
        <begin position="28"/>
        <end position="185"/>
    </location>
</feature>
<comment type="similarity">
    <text evidence="1">Belongs to the band 7/mec-2 family.</text>
</comment>
<dbReference type="SUPFAM" id="SSF117892">
    <property type="entry name" value="Band 7/SPFH domain"/>
    <property type="match status" value="1"/>
</dbReference>
<dbReference type="Gene3D" id="3.30.479.30">
    <property type="entry name" value="Band 7 domain"/>
    <property type="match status" value="1"/>
</dbReference>
<evidence type="ECO:0000313" key="3">
    <source>
        <dbReference type="EMBL" id="MFC5744509.1"/>
    </source>
</evidence>
<evidence type="ECO:0000256" key="1">
    <source>
        <dbReference type="ARBA" id="ARBA00008164"/>
    </source>
</evidence>
<dbReference type="InterPro" id="IPR036013">
    <property type="entry name" value="Band_7/SPFH_dom_sf"/>
</dbReference>
<sequence>MDVQNSLGARAGMLLLLAGLLVVVAAAAGIRRVAEGERLVVLRFGKVRGAHGPGLRYLAPIADRGVRVSMRAAPLDVWFRGTTRDGVPVQVKALAMVGAADPVRYALAARTPSAADRAVAEIALRSVIAARDLEALPRMISDGDPELLERLNAAIEPWGATATLVTITDVQVPVRAELLRWARDLGAAPGADPGAEPAAGPGHRVG</sequence>
<evidence type="ECO:0000259" key="2">
    <source>
        <dbReference type="SMART" id="SM00244"/>
    </source>
</evidence>
<protein>
    <submittedName>
        <fullName evidence="3">SPFH domain-containing protein</fullName>
    </submittedName>
</protein>
<organism evidence="3 4">
    <name type="scientific">Actinomadura rugatobispora</name>
    <dbReference type="NCBI Taxonomy" id="1994"/>
    <lineage>
        <taxon>Bacteria</taxon>
        <taxon>Bacillati</taxon>
        <taxon>Actinomycetota</taxon>
        <taxon>Actinomycetes</taxon>
        <taxon>Streptosporangiales</taxon>
        <taxon>Thermomonosporaceae</taxon>
        <taxon>Actinomadura</taxon>
    </lineage>
</organism>
<dbReference type="PANTHER" id="PTHR10264:SF19">
    <property type="entry name" value="AT06885P-RELATED"/>
    <property type="match status" value="1"/>
</dbReference>
<reference evidence="4" key="1">
    <citation type="journal article" date="2019" name="Int. J. Syst. Evol. Microbiol.">
        <title>The Global Catalogue of Microorganisms (GCM) 10K type strain sequencing project: providing services to taxonomists for standard genome sequencing and annotation.</title>
        <authorList>
            <consortium name="The Broad Institute Genomics Platform"/>
            <consortium name="The Broad Institute Genome Sequencing Center for Infectious Disease"/>
            <person name="Wu L."/>
            <person name="Ma J."/>
        </authorList>
    </citation>
    <scope>NUCLEOTIDE SEQUENCE [LARGE SCALE GENOMIC DNA]</scope>
    <source>
        <strain evidence="4">KCTC 42087</strain>
    </source>
</reference>